<sequence>MYFAPGTLPKRRQAIALTNSSLTLIILLIAPLGLAAVLVNTLLVGLASYYTCTIADRLWGRQLTRSLDANPDPLAELERLSDRPGPLDRP</sequence>
<proteinExistence type="predicted"/>
<protein>
    <submittedName>
        <fullName evidence="2">CRISPR-associated protein Csx18</fullName>
    </submittedName>
</protein>
<name>A0ABW7C6U0_9CYAN</name>
<gene>
    <name evidence="2" type="primary">csx18</name>
    <name evidence="2" type="ORF">VPK24_04540</name>
</gene>
<keyword evidence="1" id="KW-1133">Transmembrane helix</keyword>
<keyword evidence="1" id="KW-0472">Membrane</keyword>
<feature type="transmembrane region" description="Helical" evidence="1">
    <location>
        <begin position="21"/>
        <end position="50"/>
    </location>
</feature>
<evidence type="ECO:0000313" key="3">
    <source>
        <dbReference type="Proteomes" id="UP001604335"/>
    </source>
</evidence>
<dbReference type="Proteomes" id="UP001604335">
    <property type="component" value="Unassembled WGS sequence"/>
</dbReference>
<keyword evidence="1" id="KW-0812">Transmembrane</keyword>
<comment type="caution">
    <text evidence="2">The sequence shown here is derived from an EMBL/GenBank/DDBJ whole genome shotgun (WGS) entry which is preliminary data.</text>
</comment>
<dbReference type="NCBIfam" id="NF040558">
    <property type="entry name" value="CAS_Csx18"/>
    <property type="match status" value="1"/>
</dbReference>
<dbReference type="RefSeq" id="WP_393010931.1">
    <property type="nucleotide sequence ID" value="NZ_JAZAQF010000023.1"/>
</dbReference>
<dbReference type="EMBL" id="JAZAQF010000023">
    <property type="protein sequence ID" value="MFG3816897.1"/>
    <property type="molecule type" value="Genomic_DNA"/>
</dbReference>
<evidence type="ECO:0000256" key="1">
    <source>
        <dbReference type="SAM" id="Phobius"/>
    </source>
</evidence>
<reference evidence="3" key="1">
    <citation type="journal article" date="2024" name="Algal Res.">
        <title>Biochemical, toxicological and genomic investigation of a high-biomass producing Limnothrix strain isolated from Italian shallow drinking water reservoir.</title>
        <authorList>
            <person name="Simonazzi M."/>
            <person name="Shishido T.K."/>
            <person name="Delbaje E."/>
            <person name="Wahlsten M."/>
            <person name="Fewer D.P."/>
            <person name="Sivonen K."/>
            <person name="Pezzolesi L."/>
            <person name="Pistocchi R."/>
        </authorList>
    </citation>
    <scope>NUCLEOTIDE SEQUENCE [LARGE SCALE GENOMIC DNA]</scope>
    <source>
        <strain evidence="3">LRLZ20PSL1</strain>
    </source>
</reference>
<keyword evidence="3" id="KW-1185">Reference proteome</keyword>
<accession>A0ABW7C6U0</accession>
<organism evidence="2 3">
    <name type="scientific">Limnothrix redekei LRLZ20PSL1</name>
    <dbReference type="NCBI Taxonomy" id="3112953"/>
    <lineage>
        <taxon>Bacteria</taxon>
        <taxon>Bacillati</taxon>
        <taxon>Cyanobacteriota</taxon>
        <taxon>Cyanophyceae</taxon>
        <taxon>Pseudanabaenales</taxon>
        <taxon>Pseudanabaenaceae</taxon>
        <taxon>Limnothrix</taxon>
    </lineage>
</organism>
<evidence type="ECO:0000313" key="2">
    <source>
        <dbReference type="EMBL" id="MFG3816897.1"/>
    </source>
</evidence>